<name>A0A409W6Z5_9AGAR</name>
<dbReference type="InParanoid" id="A0A409W6Z5"/>
<dbReference type="Proteomes" id="UP000284706">
    <property type="component" value="Unassembled WGS sequence"/>
</dbReference>
<feature type="signal peptide" evidence="1">
    <location>
        <begin position="1"/>
        <end position="25"/>
    </location>
</feature>
<gene>
    <name evidence="2" type="ORF">CVT26_004240</name>
</gene>
<reference evidence="2 3" key="1">
    <citation type="journal article" date="2018" name="Evol. Lett.">
        <title>Horizontal gene cluster transfer increased hallucinogenic mushroom diversity.</title>
        <authorList>
            <person name="Reynolds H.T."/>
            <person name="Vijayakumar V."/>
            <person name="Gluck-Thaler E."/>
            <person name="Korotkin H.B."/>
            <person name="Matheny P.B."/>
            <person name="Slot J.C."/>
        </authorList>
    </citation>
    <scope>NUCLEOTIDE SEQUENCE [LARGE SCALE GENOMIC DNA]</scope>
    <source>
        <strain evidence="2 3">SRW20</strain>
    </source>
</reference>
<evidence type="ECO:0000313" key="2">
    <source>
        <dbReference type="EMBL" id="PPQ74319.1"/>
    </source>
</evidence>
<keyword evidence="1" id="KW-0732">Signal</keyword>
<feature type="chain" id="PRO_5019403747" description="Fungal-type protein kinase domain-containing protein" evidence="1">
    <location>
        <begin position="26"/>
        <end position="192"/>
    </location>
</feature>
<dbReference type="EMBL" id="NHYE01005349">
    <property type="protein sequence ID" value="PPQ74319.1"/>
    <property type="molecule type" value="Genomic_DNA"/>
</dbReference>
<evidence type="ECO:0000256" key="1">
    <source>
        <dbReference type="SAM" id="SignalP"/>
    </source>
</evidence>
<dbReference type="AlphaFoldDB" id="A0A409W6Z5"/>
<evidence type="ECO:0008006" key="4">
    <source>
        <dbReference type="Google" id="ProtNLM"/>
    </source>
</evidence>
<comment type="caution">
    <text evidence="2">The sequence shown here is derived from an EMBL/GenBank/DDBJ whole genome shotgun (WGS) entry which is preliminary data.</text>
</comment>
<proteinExistence type="predicted"/>
<dbReference type="STRING" id="231916.A0A409W6Z5"/>
<evidence type="ECO:0000313" key="3">
    <source>
        <dbReference type="Proteomes" id="UP000284706"/>
    </source>
</evidence>
<accession>A0A409W6Z5</accession>
<dbReference type="OrthoDB" id="5362978at2759"/>
<organism evidence="2 3">
    <name type="scientific">Gymnopilus dilepis</name>
    <dbReference type="NCBI Taxonomy" id="231916"/>
    <lineage>
        <taxon>Eukaryota</taxon>
        <taxon>Fungi</taxon>
        <taxon>Dikarya</taxon>
        <taxon>Basidiomycota</taxon>
        <taxon>Agaricomycotina</taxon>
        <taxon>Agaricomycetes</taxon>
        <taxon>Agaricomycetidae</taxon>
        <taxon>Agaricales</taxon>
        <taxon>Agaricineae</taxon>
        <taxon>Hymenogastraceae</taxon>
        <taxon>Gymnopilus</taxon>
    </lineage>
</organism>
<protein>
    <recommendedName>
        <fullName evidence="4">Fungal-type protein kinase domain-containing protein</fullName>
    </recommendedName>
</protein>
<keyword evidence="3" id="KW-1185">Reference proteome</keyword>
<sequence>MQHPTATGPWPELIMRSFLIAGTSALAPEKPVYGPWNRLLNTMFPPDTMFEVVPQVPPVTFREAVDFVVFFLIYVEATPVFIVEVKPPDELRPASRRREADEQLRLRLGDLLFDAKIPVLHGISAFGSKMAFYKLTRDTLRLEPSRIAPELDKLTDIAPRAWWAYDVLEEEGAQKFRKVVEEVKEMCGHCSF</sequence>